<organism evidence="1 2">
    <name type="scientific">Prorocentrum cordatum</name>
    <dbReference type="NCBI Taxonomy" id="2364126"/>
    <lineage>
        <taxon>Eukaryota</taxon>
        <taxon>Sar</taxon>
        <taxon>Alveolata</taxon>
        <taxon>Dinophyceae</taxon>
        <taxon>Prorocentrales</taxon>
        <taxon>Prorocentraceae</taxon>
        <taxon>Prorocentrum</taxon>
    </lineage>
</organism>
<gene>
    <name evidence="1" type="ORF">PCOR1329_LOCUS33721</name>
</gene>
<evidence type="ECO:0000313" key="1">
    <source>
        <dbReference type="EMBL" id="CAK0837574.1"/>
    </source>
</evidence>
<evidence type="ECO:0000313" key="2">
    <source>
        <dbReference type="Proteomes" id="UP001189429"/>
    </source>
</evidence>
<comment type="caution">
    <text evidence="1">The sequence shown here is derived from an EMBL/GenBank/DDBJ whole genome shotgun (WGS) entry which is preliminary data.</text>
</comment>
<proteinExistence type="predicted"/>
<accession>A0ABN9SYE2</accession>
<dbReference type="Proteomes" id="UP001189429">
    <property type="component" value="Unassembled WGS sequence"/>
</dbReference>
<dbReference type="EMBL" id="CAUYUJ010014162">
    <property type="protein sequence ID" value="CAK0837574.1"/>
    <property type="molecule type" value="Genomic_DNA"/>
</dbReference>
<sequence>MTVDAHVAARKSDERVHMWGSLVQMSVQQLRKIQKACLQIAIAGHLFVGKYKNRELVQRWTSCMHPRLTWDGGGLKSSWESGGNGTATHTKCKQCGMRLLYEARSAGLNPKSAPANIKKSMIYKAESKVKNEIDMDSSPGACVIYGGPLEAQVRPPRPEPRLTEGMLRQMVADAVQPMAGALQQQQETMNRMIAQAVQPLGQAVQQQHQAIYQLAATVHMMQPPAASVPVPVEAENPVGWEQIGEEDPEVIPRPEQI</sequence>
<reference evidence="1" key="1">
    <citation type="submission" date="2023-10" db="EMBL/GenBank/DDBJ databases">
        <authorList>
            <person name="Chen Y."/>
            <person name="Shah S."/>
            <person name="Dougan E. K."/>
            <person name="Thang M."/>
            <person name="Chan C."/>
        </authorList>
    </citation>
    <scope>NUCLEOTIDE SEQUENCE [LARGE SCALE GENOMIC DNA]</scope>
</reference>
<keyword evidence="2" id="KW-1185">Reference proteome</keyword>
<name>A0ABN9SYE2_9DINO</name>
<protein>
    <submittedName>
        <fullName evidence="1">Uncharacterized protein</fullName>
    </submittedName>
</protein>